<dbReference type="GO" id="GO:0004609">
    <property type="term" value="F:phosphatidylserine decarboxylase activity"/>
    <property type="evidence" value="ECO:0007669"/>
    <property type="project" value="UniProtKB-EC"/>
</dbReference>
<keyword evidence="7" id="KW-0865">Zymogen</keyword>
<accession>A0ABW0LLM1</accession>
<evidence type="ECO:0000256" key="5">
    <source>
        <dbReference type="ARBA" id="ARBA00022793"/>
    </source>
</evidence>
<comment type="pathway">
    <text evidence="12">Phospholipid metabolism; phosphatidylethanolamine biosynthesis.</text>
</comment>
<evidence type="ECO:0000256" key="1">
    <source>
        <dbReference type="ARBA" id="ARBA00001928"/>
    </source>
</evidence>
<evidence type="ECO:0000256" key="4">
    <source>
        <dbReference type="ARBA" id="ARBA00022516"/>
    </source>
</evidence>
<proteinExistence type="predicted"/>
<keyword evidence="14" id="KW-1185">Reference proteome</keyword>
<keyword evidence="9 13" id="KW-0456">Lyase</keyword>
<comment type="cofactor">
    <cofactor evidence="1">
        <name>pyruvate</name>
        <dbReference type="ChEBI" id="CHEBI:15361"/>
    </cofactor>
</comment>
<keyword evidence="5" id="KW-0210">Decarboxylase</keyword>
<dbReference type="EMBL" id="JBHSMC010000029">
    <property type="protein sequence ID" value="MFC5466674.1"/>
    <property type="molecule type" value="Genomic_DNA"/>
</dbReference>
<keyword evidence="8" id="KW-0594">Phospholipid biosynthesis</keyword>
<evidence type="ECO:0000313" key="14">
    <source>
        <dbReference type="Proteomes" id="UP001596147"/>
    </source>
</evidence>
<comment type="pathway">
    <text evidence="2">Lipid metabolism.</text>
</comment>
<evidence type="ECO:0000256" key="7">
    <source>
        <dbReference type="ARBA" id="ARBA00023145"/>
    </source>
</evidence>
<dbReference type="NCBIfam" id="TIGR00163">
    <property type="entry name" value="PS_decarb"/>
    <property type="match status" value="1"/>
</dbReference>
<evidence type="ECO:0000313" key="13">
    <source>
        <dbReference type="EMBL" id="MFC5466674.1"/>
    </source>
</evidence>
<evidence type="ECO:0000256" key="2">
    <source>
        <dbReference type="ARBA" id="ARBA00005189"/>
    </source>
</evidence>
<dbReference type="InterPro" id="IPR033177">
    <property type="entry name" value="PSD-B"/>
</dbReference>
<evidence type="ECO:0000256" key="9">
    <source>
        <dbReference type="ARBA" id="ARBA00023239"/>
    </source>
</evidence>
<dbReference type="PANTHER" id="PTHR10067:SF6">
    <property type="entry name" value="PHOSPHATIDYLSERINE DECARBOXYLASE PROENZYME, MITOCHONDRIAL"/>
    <property type="match status" value="1"/>
</dbReference>
<keyword evidence="10" id="KW-1208">Phospholipid metabolism</keyword>
<dbReference type="InterPro" id="IPR003817">
    <property type="entry name" value="PS_Dcarbxylase"/>
</dbReference>
<keyword evidence="11" id="KW-0670">Pyruvate</keyword>
<keyword evidence="4" id="KW-0444">Lipid biosynthesis</keyword>
<evidence type="ECO:0000256" key="10">
    <source>
        <dbReference type="ARBA" id="ARBA00023264"/>
    </source>
</evidence>
<evidence type="ECO:0000256" key="11">
    <source>
        <dbReference type="ARBA" id="ARBA00023317"/>
    </source>
</evidence>
<dbReference type="EC" id="4.1.1.65" evidence="3"/>
<evidence type="ECO:0000256" key="6">
    <source>
        <dbReference type="ARBA" id="ARBA00023098"/>
    </source>
</evidence>
<evidence type="ECO:0000256" key="3">
    <source>
        <dbReference type="ARBA" id="ARBA00012243"/>
    </source>
</evidence>
<evidence type="ECO:0000256" key="12">
    <source>
        <dbReference type="ARBA" id="ARBA00024326"/>
    </source>
</evidence>
<dbReference type="PANTHER" id="PTHR10067">
    <property type="entry name" value="PHOSPHATIDYLSERINE DECARBOXYLASE"/>
    <property type="match status" value="1"/>
</dbReference>
<dbReference type="NCBIfam" id="NF002853">
    <property type="entry name" value="PRK03140.1"/>
    <property type="match status" value="1"/>
</dbReference>
<evidence type="ECO:0000256" key="8">
    <source>
        <dbReference type="ARBA" id="ARBA00023209"/>
    </source>
</evidence>
<dbReference type="Pfam" id="PF02666">
    <property type="entry name" value="PS_Dcarbxylase"/>
    <property type="match status" value="1"/>
</dbReference>
<comment type="caution">
    <text evidence="13">The sequence shown here is derived from an EMBL/GenBank/DDBJ whole genome shotgun (WGS) entry which is preliminary data.</text>
</comment>
<reference evidence="14" key="1">
    <citation type="journal article" date="2019" name="Int. J. Syst. Evol. Microbiol.">
        <title>The Global Catalogue of Microorganisms (GCM) 10K type strain sequencing project: providing services to taxonomists for standard genome sequencing and annotation.</title>
        <authorList>
            <consortium name="The Broad Institute Genomics Platform"/>
            <consortium name="The Broad Institute Genome Sequencing Center for Infectious Disease"/>
            <person name="Wu L."/>
            <person name="Ma J."/>
        </authorList>
    </citation>
    <scope>NUCLEOTIDE SEQUENCE [LARGE SCALE GENOMIC DNA]</scope>
    <source>
        <strain evidence="14">CGMCC 1.12237</strain>
    </source>
</reference>
<organism evidence="13 14">
    <name type="scientific">Lederbergia graminis</name>
    <dbReference type="NCBI Taxonomy" id="735518"/>
    <lineage>
        <taxon>Bacteria</taxon>
        <taxon>Bacillati</taxon>
        <taxon>Bacillota</taxon>
        <taxon>Bacilli</taxon>
        <taxon>Bacillales</taxon>
        <taxon>Bacillaceae</taxon>
        <taxon>Lederbergia</taxon>
    </lineage>
</organism>
<keyword evidence="6" id="KW-0443">Lipid metabolism</keyword>
<name>A0ABW0LLM1_9BACI</name>
<protein>
    <recommendedName>
        <fullName evidence="3">phosphatidylserine decarboxylase</fullName>
        <ecNumber evidence="3">4.1.1.65</ecNumber>
    </recommendedName>
</protein>
<dbReference type="Proteomes" id="UP001596147">
    <property type="component" value="Unassembled WGS sequence"/>
</dbReference>
<sequence length="263" mass="30141">MRKKIYQSLIELTNGPFTSNMIRKFALSKWSKFVIKPYSKFYAVNLDELKDDINQFKNLHSFFTRKLKEGARQIDNREGVIVSPVDGVLSDTGKIEKNKTIIVKNKEYSILEMLGSEELTNRFIDGTYIILYLSPAHYHRIHSPISGKIISSYSLGSTSYPVNKIGLKYGDFVLSKNYRRISYISHDNTSIAVIKVGAMFINSVVMLNDKEMWTKGEEVAYFSFGSTVILLFERDSFEVSPRIKAPMNIKMGEEIGKIRKAPY</sequence>
<gene>
    <name evidence="13" type="ORF">ACFPM4_18270</name>
</gene>
<dbReference type="RefSeq" id="WP_382355011.1">
    <property type="nucleotide sequence ID" value="NZ_JBHSMC010000029.1"/>
</dbReference>